<evidence type="ECO:0000259" key="1">
    <source>
        <dbReference type="Pfam" id="PF18036"/>
    </source>
</evidence>
<dbReference type="GO" id="GO:0000398">
    <property type="term" value="P:mRNA splicing, via spliceosome"/>
    <property type="evidence" value="ECO:0007669"/>
    <property type="project" value="InterPro"/>
</dbReference>
<protein>
    <submittedName>
        <fullName evidence="2">Uncharacterized protein LOC112492137 isoform X1</fullName>
    </submittedName>
</protein>
<dbReference type="AlphaFoldDB" id="A0A6P6GA63"/>
<dbReference type="CDD" id="cd17058">
    <property type="entry name" value="Ubl_SNRNP25"/>
    <property type="match status" value="1"/>
</dbReference>
<dbReference type="Pfam" id="PF18036">
    <property type="entry name" value="Ubiquitin_4"/>
    <property type="match status" value="1"/>
</dbReference>
<sequence>MFTATILEAMVETMVRIDDDDHLLPRVSVERPRRSTTLTLSPLLIIDGLSRKNSSYCKLPDEPINLSVLKLDGSSFDVKVTKTATVAELKLAVEAVFSHMPQKGPGKISWPHVWGHFCLCYYGRKLVHENECIRNYGIKDGDQLHFARHISASYTLMKRESKKENIALKEQRMSRSPASIVREDEVKVDMEYYYGEDIENGKFLHYDNEGFTEQRETRLTHLIGRWFPCSGLAAVGKRRIEGLACTSRFTTHFFSGFRKIIRICCDKCYSRRGVSLLCGERHYKRRNTRRKCCV</sequence>
<dbReference type="InterPro" id="IPR029071">
    <property type="entry name" value="Ubiquitin-like_domsf"/>
</dbReference>
<evidence type="ECO:0000313" key="2">
    <source>
        <dbReference type="RefSeq" id="XP_024931023.3"/>
    </source>
</evidence>
<dbReference type="GeneID" id="112492137"/>
<dbReference type="Gene3D" id="3.10.20.90">
    <property type="entry name" value="Phosphatidylinositol 3-kinase Catalytic Subunit, Chain A, domain 1"/>
    <property type="match status" value="1"/>
</dbReference>
<dbReference type="SUPFAM" id="SSF54236">
    <property type="entry name" value="Ubiquitin-like"/>
    <property type="match status" value="1"/>
</dbReference>
<proteinExistence type="predicted"/>
<accession>A0A6P6GA63</accession>
<dbReference type="RefSeq" id="XP_024931023.3">
    <property type="nucleotide sequence ID" value="XM_025075255.3"/>
</dbReference>
<dbReference type="PANTHER" id="PTHR14942">
    <property type="entry name" value="U11/U12 SMALL NUCLEAR RIBONUCLEOPROTEIN 25 KDA PROTEIN"/>
    <property type="match status" value="1"/>
</dbReference>
<organism evidence="2">
    <name type="scientific">Ziziphus jujuba</name>
    <name type="common">Chinese jujube</name>
    <name type="synonym">Ziziphus sativa</name>
    <dbReference type="NCBI Taxonomy" id="326968"/>
    <lineage>
        <taxon>Eukaryota</taxon>
        <taxon>Viridiplantae</taxon>
        <taxon>Streptophyta</taxon>
        <taxon>Embryophyta</taxon>
        <taxon>Tracheophyta</taxon>
        <taxon>Spermatophyta</taxon>
        <taxon>Magnoliopsida</taxon>
        <taxon>eudicotyledons</taxon>
        <taxon>Gunneridae</taxon>
        <taxon>Pentapetalae</taxon>
        <taxon>rosids</taxon>
        <taxon>fabids</taxon>
        <taxon>Rosales</taxon>
        <taxon>Rhamnaceae</taxon>
        <taxon>Paliureae</taxon>
        <taxon>Ziziphus</taxon>
    </lineage>
</organism>
<feature type="domain" description="SNRNP25 ubiquitin-like" evidence="1">
    <location>
        <begin position="65"/>
        <end position="150"/>
    </location>
</feature>
<gene>
    <name evidence="2" type="primary">LOC112492137</name>
</gene>
<reference evidence="2" key="1">
    <citation type="submission" date="2025-05" db="UniProtKB">
        <authorList>
            <consortium name="RefSeq"/>
        </authorList>
    </citation>
    <scope>IDENTIFICATION</scope>
    <source>
        <tissue evidence="2">Seedling</tissue>
    </source>
</reference>
<dbReference type="KEGG" id="zju:112492137"/>
<dbReference type="InterPro" id="IPR040610">
    <property type="entry name" value="SNRNP25_ubiquitin"/>
</dbReference>
<dbReference type="PANTHER" id="PTHR14942:SF2">
    <property type="entry name" value="UBIQUITIN-LIKE SUPERFAMILY PROTEIN"/>
    <property type="match status" value="1"/>
</dbReference>
<name>A0A6P6GA63_ZIZJJ</name>
<dbReference type="InterPro" id="IPR039690">
    <property type="entry name" value="SNRNP25"/>
</dbReference>